<dbReference type="EC" id="3.5.1.-" evidence="3"/>
<dbReference type="Pfam" id="PF00561">
    <property type="entry name" value="Abhydrolase_1"/>
    <property type="match status" value="1"/>
</dbReference>
<dbReference type="PANTHER" id="PTHR43798:SF33">
    <property type="entry name" value="HYDROLASE, PUTATIVE (AFU_ORTHOLOGUE AFUA_2G14860)-RELATED"/>
    <property type="match status" value="1"/>
</dbReference>
<evidence type="ECO:0000313" key="3">
    <source>
        <dbReference type="EMBL" id="PZD72428.1"/>
    </source>
</evidence>
<dbReference type="OrthoDB" id="59888at2"/>
<accession>A0A2W1JFR2</accession>
<protein>
    <submittedName>
        <fullName evidence="3">Aminoacrylate hydrolase RutD</fullName>
        <ecNumber evidence="3">3.5.1.-</ecNumber>
    </submittedName>
</protein>
<evidence type="ECO:0000256" key="1">
    <source>
        <dbReference type="SAM" id="Phobius"/>
    </source>
</evidence>
<dbReference type="RefSeq" id="WP_110987136.1">
    <property type="nucleotide sequence ID" value="NZ_CAWNWM010000010.1"/>
</dbReference>
<proteinExistence type="predicted"/>
<keyword evidence="1" id="KW-1133">Transmembrane helix</keyword>
<feature type="domain" description="AB hydrolase-1" evidence="2">
    <location>
        <begin position="74"/>
        <end position="148"/>
    </location>
</feature>
<comment type="caution">
    <text evidence="3">The sequence shown here is derived from an EMBL/GenBank/DDBJ whole genome shotgun (WGS) entry which is preliminary data.</text>
</comment>
<gene>
    <name evidence="3" type="primary">rutD_1</name>
    <name evidence="3" type="ORF">C1752_03745</name>
</gene>
<reference evidence="3 4" key="1">
    <citation type="journal article" date="2018" name="Sci. Rep.">
        <title>A novel species of the marine cyanobacterium Acaryochloris with a unique pigment content and lifestyle.</title>
        <authorList>
            <person name="Partensky F."/>
            <person name="Six C."/>
            <person name="Ratin M."/>
            <person name="Garczarek L."/>
            <person name="Vaulot D."/>
            <person name="Probert I."/>
            <person name="Calteau A."/>
            <person name="Gourvil P."/>
            <person name="Marie D."/>
            <person name="Grebert T."/>
            <person name="Bouchier C."/>
            <person name="Le Panse S."/>
            <person name="Gachenot M."/>
            <person name="Rodriguez F."/>
            <person name="Garrido J.L."/>
        </authorList>
    </citation>
    <scope>NUCLEOTIDE SEQUENCE [LARGE SCALE GENOMIC DNA]</scope>
    <source>
        <strain evidence="3 4">RCC1774</strain>
    </source>
</reference>
<keyword evidence="1" id="KW-0472">Membrane</keyword>
<keyword evidence="3" id="KW-0378">Hydrolase</keyword>
<dbReference type="AlphaFoldDB" id="A0A2W1JFR2"/>
<feature type="transmembrane region" description="Helical" evidence="1">
    <location>
        <begin position="164"/>
        <end position="185"/>
    </location>
</feature>
<dbReference type="EMBL" id="PQWO01000010">
    <property type="protein sequence ID" value="PZD72428.1"/>
    <property type="molecule type" value="Genomic_DNA"/>
</dbReference>
<keyword evidence="4" id="KW-1185">Reference proteome</keyword>
<dbReference type="SUPFAM" id="SSF53474">
    <property type="entry name" value="alpha/beta-Hydrolases"/>
    <property type="match status" value="1"/>
</dbReference>
<dbReference type="GO" id="GO:0016020">
    <property type="term" value="C:membrane"/>
    <property type="evidence" value="ECO:0007669"/>
    <property type="project" value="TreeGrafter"/>
</dbReference>
<dbReference type="InterPro" id="IPR050266">
    <property type="entry name" value="AB_hydrolase_sf"/>
</dbReference>
<name>A0A2W1JFR2_9CYAN</name>
<dbReference type="InterPro" id="IPR000073">
    <property type="entry name" value="AB_hydrolase_1"/>
</dbReference>
<evidence type="ECO:0000259" key="2">
    <source>
        <dbReference type="Pfam" id="PF00561"/>
    </source>
</evidence>
<dbReference type="Gene3D" id="3.40.50.1820">
    <property type="entry name" value="alpha/beta hydrolase"/>
    <property type="match status" value="1"/>
</dbReference>
<organism evidence="3 4">
    <name type="scientific">Acaryochloris thomasi RCC1774</name>
    <dbReference type="NCBI Taxonomy" id="1764569"/>
    <lineage>
        <taxon>Bacteria</taxon>
        <taxon>Bacillati</taxon>
        <taxon>Cyanobacteriota</taxon>
        <taxon>Cyanophyceae</taxon>
        <taxon>Acaryochloridales</taxon>
        <taxon>Acaryochloridaceae</taxon>
        <taxon>Acaryochloris</taxon>
        <taxon>Acaryochloris thomasi</taxon>
    </lineage>
</organism>
<keyword evidence="1" id="KW-0812">Transmembrane</keyword>
<dbReference type="Proteomes" id="UP000248857">
    <property type="component" value="Unassembled WGS sequence"/>
</dbReference>
<dbReference type="InterPro" id="IPR029058">
    <property type="entry name" value="AB_hydrolase_fold"/>
</dbReference>
<evidence type="ECO:0000313" key="4">
    <source>
        <dbReference type="Proteomes" id="UP000248857"/>
    </source>
</evidence>
<dbReference type="GO" id="GO:0016787">
    <property type="term" value="F:hydrolase activity"/>
    <property type="evidence" value="ECO:0007669"/>
    <property type="project" value="UniProtKB-KW"/>
</dbReference>
<sequence length="321" mass="36030">MLVSTYLLLLTTLYQVVACQREQRQKPPGQRVDVGGYALHLSVSGEGESTIVLDHSLGGVEGYLLLQKLAPLGRVVTWDRAGYGWSDHSPHPRTSGQIVQELETALAKADIQPPYILVGDSFGSYNMRLYAHQFPEQVQGLVLTDGLHEVGMLKMSWPLQILKLIFISGFLMSILGAGFGIIRLLRLLQVFELLKPNLRQFSRSELTPVTRSFCRPKHWLTMARELWSMDASGRQLRVANNLGSLPIVSIKSHSFFTPSFWTFCIPLKGINQLRDQIHHALMGLSTDCTQLPADESSHFVWVDQPEVMVQAVQLVLNKISR</sequence>
<dbReference type="PANTHER" id="PTHR43798">
    <property type="entry name" value="MONOACYLGLYCEROL LIPASE"/>
    <property type="match status" value="1"/>
</dbReference>